<dbReference type="PANTHER" id="PTHR43586">
    <property type="entry name" value="CYSTEINE DESULFURASE"/>
    <property type="match status" value="1"/>
</dbReference>
<proteinExistence type="predicted"/>
<dbReference type="InterPro" id="IPR015424">
    <property type="entry name" value="PyrdxlP-dep_Trfase"/>
</dbReference>
<evidence type="ECO:0000313" key="3">
    <source>
        <dbReference type="EMBL" id="MBU3060913.1"/>
    </source>
</evidence>
<evidence type="ECO:0000313" key="4">
    <source>
        <dbReference type="Proteomes" id="UP000733379"/>
    </source>
</evidence>
<feature type="domain" description="Aminotransferase class V" evidence="2">
    <location>
        <begin position="121"/>
        <end position="288"/>
    </location>
</feature>
<organism evidence="3 4">
    <name type="scientific">Nocardia albiluteola</name>
    <dbReference type="NCBI Taxonomy" id="2842303"/>
    <lineage>
        <taxon>Bacteria</taxon>
        <taxon>Bacillati</taxon>
        <taxon>Actinomycetota</taxon>
        <taxon>Actinomycetes</taxon>
        <taxon>Mycobacteriales</taxon>
        <taxon>Nocardiaceae</taxon>
        <taxon>Nocardia</taxon>
    </lineage>
</organism>
<dbReference type="Gene3D" id="3.90.1150.10">
    <property type="entry name" value="Aspartate Aminotransferase, domain 1"/>
    <property type="match status" value="1"/>
</dbReference>
<dbReference type="Pfam" id="PF00266">
    <property type="entry name" value="Aminotran_5"/>
    <property type="match status" value="1"/>
</dbReference>
<dbReference type="InterPro" id="IPR015421">
    <property type="entry name" value="PyrdxlP-dep_Trfase_major"/>
</dbReference>
<accession>A0ABS6AV46</accession>
<dbReference type="Gene3D" id="3.40.640.10">
    <property type="entry name" value="Type I PLP-dependent aspartate aminotransferase-like (Major domain)"/>
    <property type="match status" value="1"/>
</dbReference>
<comment type="caution">
    <text evidence="3">The sequence shown here is derived from an EMBL/GenBank/DDBJ whole genome shotgun (WGS) entry which is preliminary data.</text>
</comment>
<dbReference type="EMBL" id="JAHKNI010000001">
    <property type="protein sequence ID" value="MBU3060913.1"/>
    <property type="molecule type" value="Genomic_DNA"/>
</dbReference>
<protein>
    <submittedName>
        <fullName evidence="3">Aminotransferase class V-fold PLP-dependent enzyme</fullName>
    </submittedName>
</protein>
<feature type="compositionally biased region" description="Basic residues" evidence="1">
    <location>
        <begin position="351"/>
        <end position="363"/>
    </location>
</feature>
<reference evidence="3 4" key="1">
    <citation type="submission" date="2021-06" db="EMBL/GenBank/DDBJ databases">
        <title>Actinomycetes sequencing.</title>
        <authorList>
            <person name="Shan Q."/>
        </authorList>
    </citation>
    <scope>NUCLEOTIDE SEQUENCE [LARGE SCALE GENOMIC DNA]</scope>
    <source>
        <strain evidence="3 4">NEAU-G5</strain>
    </source>
</reference>
<feature type="region of interest" description="Disordered" evidence="1">
    <location>
        <begin position="349"/>
        <end position="373"/>
    </location>
</feature>
<dbReference type="InterPro" id="IPR015422">
    <property type="entry name" value="PyrdxlP-dep_Trfase_small"/>
</dbReference>
<keyword evidence="3" id="KW-0808">Transferase</keyword>
<dbReference type="SUPFAM" id="SSF53383">
    <property type="entry name" value="PLP-dependent transferases"/>
    <property type="match status" value="1"/>
</dbReference>
<dbReference type="RefSeq" id="WP_215915692.1">
    <property type="nucleotide sequence ID" value="NZ_JAHKNI010000001.1"/>
</dbReference>
<dbReference type="PANTHER" id="PTHR43586:SF21">
    <property type="entry name" value="PYRIDOXAL PHOSPHATE (PLP)-DEPENDENT ASPARTATE AMINOTRANSFERASE SUPERFAMILY"/>
    <property type="match status" value="1"/>
</dbReference>
<name>A0ABS6AV46_9NOCA</name>
<sequence length="373" mass="40032">MNSLAPGEFDPDTTYLNTAAYGLPPARTVAAFEQILHDWRSGRRAPDNHDAVDQLRAAYARLLPGASKDDVAVSNTVGSLIGPVAAGLPAGVEVLLAEGDFASVTNPFRYRGDLAVRIVPLERLAQEVRPETALVAVALAQSVDGRTVDAAELRAATKAHDALLLLDVSQAAGWLPLRFADADFWVGATYKWLLGARSTSLLAINPEAAHAARPTAPGWYAAADRWAEMYAPQRLADTARRHDSTPDGLGVVATLIGLDLIDELTVEAVGAHDLALAQRFRSGLADLGIPAFPGDSPIVTILNEDDRANRLAPAGVIATSRNGLLRFAFHIYNTAEDVDRALKVLGDNRSRSTHRLRRHKHTRGLPVPPKSQL</sequence>
<gene>
    <name evidence="3" type="ORF">KO481_05165</name>
</gene>
<dbReference type="GO" id="GO:0008483">
    <property type="term" value="F:transaminase activity"/>
    <property type="evidence" value="ECO:0007669"/>
    <property type="project" value="UniProtKB-KW"/>
</dbReference>
<evidence type="ECO:0000259" key="2">
    <source>
        <dbReference type="Pfam" id="PF00266"/>
    </source>
</evidence>
<dbReference type="Proteomes" id="UP000733379">
    <property type="component" value="Unassembled WGS sequence"/>
</dbReference>
<keyword evidence="3" id="KW-0032">Aminotransferase</keyword>
<keyword evidence="4" id="KW-1185">Reference proteome</keyword>
<evidence type="ECO:0000256" key="1">
    <source>
        <dbReference type="SAM" id="MobiDB-lite"/>
    </source>
</evidence>
<dbReference type="InterPro" id="IPR000192">
    <property type="entry name" value="Aminotrans_V_dom"/>
</dbReference>